<name>A0AA38IMN9_9CUCU</name>
<evidence type="ECO:0000256" key="2">
    <source>
        <dbReference type="ARBA" id="ARBA00005814"/>
    </source>
</evidence>
<dbReference type="GO" id="GO:0016887">
    <property type="term" value="F:ATP hydrolysis activity"/>
    <property type="evidence" value="ECO:0007669"/>
    <property type="project" value="InterPro"/>
</dbReference>
<dbReference type="Proteomes" id="UP001168821">
    <property type="component" value="Unassembled WGS sequence"/>
</dbReference>
<protein>
    <recommendedName>
        <fullName evidence="7">ABC transporter domain-containing protein</fullName>
    </recommendedName>
</protein>
<reference evidence="8" key="1">
    <citation type="journal article" date="2023" name="G3 (Bethesda)">
        <title>Whole genome assemblies of Zophobas morio and Tenebrio molitor.</title>
        <authorList>
            <person name="Kaur S."/>
            <person name="Stinson S.A."/>
            <person name="diCenzo G.C."/>
        </authorList>
    </citation>
    <scope>NUCLEOTIDE SEQUENCE</scope>
    <source>
        <strain evidence="8">QUZm001</strain>
    </source>
</reference>
<keyword evidence="4" id="KW-0812">Transmembrane</keyword>
<keyword evidence="3" id="KW-0813">Transport</keyword>
<dbReference type="PANTHER" id="PTHR48041">
    <property type="entry name" value="ABC TRANSPORTER G FAMILY MEMBER 28"/>
    <property type="match status" value="1"/>
</dbReference>
<dbReference type="SUPFAM" id="SSF52540">
    <property type="entry name" value="P-loop containing nucleoside triphosphate hydrolases"/>
    <property type="match status" value="1"/>
</dbReference>
<dbReference type="GO" id="GO:0005524">
    <property type="term" value="F:ATP binding"/>
    <property type="evidence" value="ECO:0007669"/>
    <property type="project" value="InterPro"/>
</dbReference>
<dbReference type="EMBL" id="JALNTZ010000003">
    <property type="protein sequence ID" value="KAJ3657844.1"/>
    <property type="molecule type" value="Genomic_DNA"/>
</dbReference>
<dbReference type="InterPro" id="IPR027417">
    <property type="entry name" value="P-loop_NTPase"/>
</dbReference>
<dbReference type="AlphaFoldDB" id="A0AA38IMN9"/>
<dbReference type="Gene3D" id="3.40.50.300">
    <property type="entry name" value="P-loop containing nucleotide triphosphate hydrolases"/>
    <property type="match status" value="1"/>
</dbReference>
<comment type="subcellular location">
    <subcellularLocation>
        <location evidence="1">Membrane</location>
        <topology evidence="1">Multi-pass membrane protein</topology>
    </subcellularLocation>
</comment>
<comment type="similarity">
    <text evidence="2">Belongs to the ABC transporter superfamily. ABCG family. Eye pigment precursor importer (TC 3.A.1.204) subfamily.</text>
</comment>
<evidence type="ECO:0000313" key="9">
    <source>
        <dbReference type="Proteomes" id="UP001168821"/>
    </source>
</evidence>
<feature type="domain" description="ABC transporter" evidence="7">
    <location>
        <begin position="40"/>
        <end position="72"/>
    </location>
</feature>
<evidence type="ECO:0000313" key="8">
    <source>
        <dbReference type="EMBL" id="KAJ3657844.1"/>
    </source>
</evidence>
<evidence type="ECO:0000256" key="1">
    <source>
        <dbReference type="ARBA" id="ARBA00004141"/>
    </source>
</evidence>
<dbReference type="PANTHER" id="PTHR48041:SF32">
    <property type="entry name" value="PROTEIN WHITE-LIKE PROTEIN"/>
    <property type="match status" value="1"/>
</dbReference>
<dbReference type="InterPro" id="IPR050352">
    <property type="entry name" value="ABCG_transporters"/>
</dbReference>
<comment type="caution">
    <text evidence="8">The sequence shown here is derived from an EMBL/GenBank/DDBJ whole genome shotgun (WGS) entry which is preliminary data.</text>
</comment>
<evidence type="ECO:0000256" key="6">
    <source>
        <dbReference type="ARBA" id="ARBA00023136"/>
    </source>
</evidence>
<keyword evidence="6" id="KW-0472">Membrane</keyword>
<dbReference type="InterPro" id="IPR003439">
    <property type="entry name" value="ABC_transporter-like_ATP-bd"/>
</dbReference>
<evidence type="ECO:0000256" key="5">
    <source>
        <dbReference type="ARBA" id="ARBA00022989"/>
    </source>
</evidence>
<dbReference type="GO" id="GO:0005886">
    <property type="term" value="C:plasma membrane"/>
    <property type="evidence" value="ECO:0007669"/>
    <property type="project" value="TreeGrafter"/>
</dbReference>
<keyword evidence="9" id="KW-1185">Reference proteome</keyword>
<dbReference type="Pfam" id="PF00005">
    <property type="entry name" value="ABC_tran"/>
    <property type="match status" value="1"/>
</dbReference>
<dbReference type="GO" id="GO:0042626">
    <property type="term" value="F:ATPase-coupled transmembrane transporter activity"/>
    <property type="evidence" value="ECO:0007669"/>
    <property type="project" value="TreeGrafter"/>
</dbReference>
<keyword evidence="5" id="KW-1133">Transmembrane helix</keyword>
<evidence type="ECO:0000256" key="4">
    <source>
        <dbReference type="ARBA" id="ARBA00022692"/>
    </source>
</evidence>
<gene>
    <name evidence="8" type="ORF">Zmor_009622</name>
</gene>
<accession>A0AA38IMN9</accession>
<evidence type="ECO:0000256" key="3">
    <source>
        <dbReference type="ARBA" id="ARBA00022448"/>
    </source>
</evidence>
<sequence>MDAAKTFFLELPKEKSIDIEFENIEYSVPNGRRGKKPIVKGVSGKFKSGELTAIMGPSGAGKTSLLNILTGFQ</sequence>
<proteinExistence type="inferred from homology"/>
<organism evidence="8 9">
    <name type="scientific">Zophobas morio</name>
    <dbReference type="NCBI Taxonomy" id="2755281"/>
    <lineage>
        <taxon>Eukaryota</taxon>
        <taxon>Metazoa</taxon>
        <taxon>Ecdysozoa</taxon>
        <taxon>Arthropoda</taxon>
        <taxon>Hexapoda</taxon>
        <taxon>Insecta</taxon>
        <taxon>Pterygota</taxon>
        <taxon>Neoptera</taxon>
        <taxon>Endopterygota</taxon>
        <taxon>Coleoptera</taxon>
        <taxon>Polyphaga</taxon>
        <taxon>Cucujiformia</taxon>
        <taxon>Tenebrionidae</taxon>
        <taxon>Zophobas</taxon>
    </lineage>
</organism>
<evidence type="ECO:0000259" key="7">
    <source>
        <dbReference type="Pfam" id="PF00005"/>
    </source>
</evidence>